<name>A0ACC3NZ14_9PEZI</name>
<proteinExistence type="predicted"/>
<organism evidence="1 2">
    <name type="scientific">Vermiconidia calcicola</name>
    <dbReference type="NCBI Taxonomy" id="1690605"/>
    <lineage>
        <taxon>Eukaryota</taxon>
        <taxon>Fungi</taxon>
        <taxon>Dikarya</taxon>
        <taxon>Ascomycota</taxon>
        <taxon>Pezizomycotina</taxon>
        <taxon>Dothideomycetes</taxon>
        <taxon>Dothideomycetidae</taxon>
        <taxon>Mycosphaerellales</taxon>
        <taxon>Extremaceae</taxon>
        <taxon>Vermiconidia</taxon>
    </lineage>
</organism>
<evidence type="ECO:0000313" key="1">
    <source>
        <dbReference type="EMBL" id="KAK3725237.1"/>
    </source>
</evidence>
<dbReference type="Proteomes" id="UP001281147">
    <property type="component" value="Unassembled WGS sequence"/>
</dbReference>
<keyword evidence="2" id="KW-1185">Reference proteome</keyword>
<comment type="caution">
    <text evidence="1">The sequence shown here is derived from an EMBL/GenBank/DDBJ whole genome shotgun (WGS) entry which is preliminary data.</text>
</comment>
<dbReference type="EMBL" id="JAUTXU010000003">
    <property type="protein sequence ID" value="KAK3725237.1"/>
    <property type="molecule type" value="Genomic_DNA"/>
</dbReference>
<reference evidence="1" key="1">
    <citation type="submission" date="2023-07" db="EMBL/GenBank/DDBJ databases">
        <title>Black Yeasts Isolated from many extreme environments.</title>
        <authorList>
            <person name="Coleine C."/>
            <person name="Stajich J.E."/>
            <person name="Selbmann L."/>
        </authorList>
    </citation>
    <scope>NUCLEOTIDE SEQUENCE</scope>
    <source>
        <strain evidence="1">CCFEE 5714</strain>
    </source>
</reference>
<accession>A0ACC3NZ14</accession>
<sequence length="690" mass="76601">MSGFKRKDAPSGTISGVKKQKTSVTKRGKPWIAIEQTDSGGEDGFANFSDEEEEKMAAGGAATDEDLQAAKLNGHSKATNENAKPFKLENNTTSAEAHAKQRLLAKERKASKPNADAIQRSKRIWERLRRKSHVPADERKQLVAELFDIITSRVRDFVFKHDSVRVIQCALKYANQEQRRVIVEELKGDLRALSESRYGKFLVAKMVSSGDASVNGLVVEEFYGHVRRLINHPEASWIVDDIYRQIATAGQKTMMLREWYGAEFALFHRKASSSVARPKLEEVTETTTADLVKILEKNPEKRKPILQYLLQTINSLIQKKMTGFTMLHDAMLQYFLALNPGSDEHTELLEILKGDIDKETEGGGGDLFRNLAFTKSGSRLVCLALAYGSAKDRKMIVRTFKDTIETMAFDQHAKMVLVTAVDVVDDTKMSYKSILSELLGQHGITDETQRLDRLEAMIVNLNARLPILYPLAGMVKWLVSDAEKALLNDVHSIRTKTSKKEPDARRKELLSHISAPLLDFAAKRAENLVQSSFGCQFLTEVLLETEAEEKAAAKTAVAALAASDPTEEGHAAKNAAAGRMLKTLVLGGQFDSKTKKVELTEPRLGFADALYPVIKDRMVEWACSDSSFVVVGLLESEDVEEDVKVEVKAALKKGRKRIEGVAKGDGKEDRGNAGARILVGRDLRGWGWGL</sequence>
<evidence type="ECO:0000313" key="2">
    <source>
        <dbReference type="Proteomes" id="UP001281147"/>
    </source>
</evidence>
<gene>
    <name evidence="1" type="primary">puf6_1</name>
    <name evidence="1" type="ORF">LTR37_000748</name>
</gene>
<protein>
    <submittedName>
        <fullName evidence="1">Pumilio y domain member 6</fullName>
    </submittedName>
</protein>